<protein>
    <submittedName>
        <fullName evidence="1">Uncharacterized protein</fullName>
    </submittedName>
</protein>
<evidence type="ECO:0000313" key="1">
    <source>
        <dbReference type="EMBL" id="QTA90863.1"/>
    </source>
</evidence>
<dbReference type="Proteomes" id="UP000663722">
    <property type="component" value="Chromosome"/>
</dbReference>
<gene>
    <name evidence="1" type="ORF">dnm_069250</name>
</gene>
<evidence type="ECO:0000313" key="2">
    <source>
        <dbReference type="Proteomes" id="UP000663722"/>
    </source>
</evidence>
<keyword evidence="2" id="KW-1185">Reference proteome</keyword>
<proteinExistence type="predicted"/>
<name>A0A975BSL9_9BACT</name>
<accession>A0A975BSL9</accession>
<sequence length="246" mass="28039">MRKAFEEINRKKKQRIDELWRQYMKFADTPAPSADEWTSSPLTIACVYNVHIPFLNLITSVMGSQIKKTSFKLLHRRSFDAILEELIRGIETGQLRAGLKMPAYLLFIQENQCDSQPLVLMELVRTETGESIDFFYEIVKQDTPLMKQGARLSQNLLNTLKKINDVPVRGRILEIKDNQIILNIGSDHGVRIGQLFQVVDKDVLLEIGAIKGNDRNSVARVKAGDVIPEPAWKIEAIRPEQANKVL</sequence>
<dbReference type="KEGG" id="dmm:dnm_069250"/>
<organism evidence="1 2">
    <name type="scientific">Desulfonema magnum</name>
    <dbReference type="NCBI Taxonomy" id="45655"/>
    <lineage>
        <taxon>Bacteria</taxon>
        <taxon>Pseudomonadati</taxon>
        <taxon>Thermodesulfobacteriota</taxon>
        <taxon>Desulfobacteria</taxon>
        <taxon>Desulfobacterales</taxon>
        <taxon>Desulfococcaceae</taxon>
        <taxon>Desulfonema</taxon>
    </lineage>
</organism>
<dbReference type="InterPro" id="IPR038165">
    <property type="entry name" value="FlgT_C_sf"/>
</dbReference>
<dbReference type="AlphaFoldDB" id="A0A975BSL9"/>
<dbReference type="EMBL" id="CP061800">
    <property type="protein sequence ID" value="QTA90863.1"/>
    <property type="molecule type" value="Genomic_DNA"/>
</dbReference>
<dbReference type="Gene3D" id="2.40.10.410">
    <property type="entry name" value="FlgT, C-terminal domain"/>
    <property type="match status" value="1"/>
</dbReference>
<reference evidence="1" key="1">
    <citation type="journal article" date="2021" name="Microb. Physiol.">
        <title>Proteogenomic Insights into the Physiology of Marine, Sulfate-Reducing, Filamentous Desulfonema limicola and Desulfonema magnum.</title>
        <authorList>
            <person name="Schnaars V."/>
            <person name="Wohlbrand L."/>
            <person name="Scheve S."/>
            <person name="Hinrichs C."/>
            <person name="Reinhardt R."/>
            <person name="Rabus R."/>
        </authorList>
    </citation>
    <scope>NUCLEOTIDE SEQUENCE</scope>
    <source>
        <strain evidence="1">4be13</strain>
    </source>
</reference>